<name>A0A6J6CTP2_9ZZZZ</name>
<evidence type="ECO:0000313" key="1">
    <source>
        <dbReference type="EMBL" id="CAB4554901.1"/>
    </source>
</evidence>
<accession>A0A6J6CTP2</accession>
<gene>
    <name evidence="1" type="ORF">UFOPK1619_00013</name>
</gene>
<reference evidence="1" key="1">
    <citation type="submission" date="2020-05" db="EMBL/GenBank/DDBJ databases">
        <authorList>
            <person name="Chiriac C."/>
            <person name="Salcher M."/>
            <person name="Ghai R."/>
            <person name="Kavagutti S V."/>
        </authorList>
    </citation>
    <scope>NUCLEOTIDE SEQUENCE</scope>
</reference>
<dbReference type="PANTHER" id="PTHR10151:SF120">
    <property type="entry name" value="BIS(5'-ADENOSYL)-TRIPHOSPHATASE"/>
    <property type="match status" value="1"/>
</dbReference>
<dbReference type="AlphaFoldDB" id="A0A6J6CTP2"/>
<dbReference type="GO" id="GO:0016787">
    <property type="term" value="F:hydrolase activity"/>
    <property type="evidence" value="ECO:0007669"/>
    <property type="project" value="UniProtKB-ARBA"/>
</dbReference>
<dbReference type="EMBL" id="CAEZTI010000001">
    <property type="protein sequence ID" value="CAB4554901.1"/>
    <property type="molecule type" value="Genomic_DNA"/>
</dbReference>
<dbReference type="InterPro" id="IPR002591">
    <property type="entry name" value="Phosphodiest/P_Trfase"/>
</dbReference>
<dbReference type="PANTHER" id="PTHR10151">
    <property type="entry name" value="ECTONUCLEOTIDE PYROPHOSPHATASE/PHOSPHODIESTERASE"/>
    <property type="match status" value="1"/>
</dbReference>
<dbReference type="InterPro" id="IPR017850">
    <property type="entry name" value="Alkaline_phosphatase_core_sf"/>
</dbReference>
<proteinExistence type="predicted"/>
<sequence length="369" mass="39714">MSVPTPVLPQYASGCLSGIIPVLCAPGGPRQVPAWMPGVVQGAERIVLLLLDGLGWNQFQSHASLMPTLSQFGGSHITTVAPSTTATALTSLVTGLSPGEHGILGYRMDMGDTVMNVLRWGDDQGDLRRRYPPEIVQSCPPFLGSSVPVISKAELEGSGFTNAHLSGVKAMGWRAASSIPLIVRDALAAGENFVYAYYDGVDKIAHERGFGDYYDAELQTADKLVADILSVLPADTVLIVTADHGQVHVGDGTIFPSRDVLDLVRHQSGEGRFRWLHSMRGREAALLEACSQYKDVAWVVTRDQVLDEQWFGPRISDEIKRRMGDVALVAHAPVSFDEPLDGGAFELVCRHGSLTADEMLVPLLATVAS</sequence>
<dbReference type="Gene3D" id="3.40.720.10">
    <property type="entry name" value="Alkaline Phosphatase, subunit A"/>
    <property type="match status" value="1"/>
</dbReference>
<organism evidence="1">
    <name type="scientific">freshwater metagenome</name>
    <dbReference type="NCBI Taxonomy" id="449393"/>
    <lineage>
        <taxon>unclassified sequences</taxon>
        <taxon>metagenomes</taxon>
        <taxon>ecological metagenomes</taxon>
    </lineage>
</organism>
<dbReference type="SUPFAM" id="SSF53649">
    <property type="entry name" value="Alkaline phosphatase-like"/>
    <property type="match status" value="1"/>
</dbReference>
<dbReference type="Pfam" id="PF01663">
    <property type="entry name" value="Phosphodiest"/>
    <property type="match status" value="2"/>
</dbReference>
<protein>
    <submittedName>
        <fullName evidence="1">Unannotated protein</fullName>
    </submittedName>
</protein>